<evidence type="ECO:0000259" key="2">
    <source>
        <dbReference type="Pfam" id="PF11611"/>
    </source>
</evidence>
<dbReference type="InterPro" id="IPR029050">
    <property type="entry name" value="Immunoprotect_excell_Ig-like"/>
</dbReference>
<dbReference type="Proteomes" id="UP000054608">
    <property type="component" value="Unassembled WGS sequence"/>
</dbReference>
<proteinExistence type="predicted"/>
<accession>A0A0W0XQH3</accession>
<dbReference type="Gene3D" id="2.60.40.1240">
    <property type="match status" value="1"/>
</dbReference>
<evidence type="ECO:0000259" key="3">
    <source>
        <dbReference type="Pfam" id="PF13511"/>
    </source>
</evidence>
<organism evidence="4 5">
    <name type="scientific">Legionella rubrilucens</name>
    <dbReference type="NCBI Taxonomy" id="458"/>
    <lineage>
        <taxon>Bacteria</taxon>
        <taxon>Pseudomonadati</taxon>
        <taxon>Pseudomonadota</taxon>
        <taxon>Gammaproteobacteria</taxon>
        <taxon>Legionellales</taxon>
        <taxon>Legionellaceae</taxon>
        <taxon>Legionella</taxon>
    </lineage>
</organism>
<comment type="caution">
    <text evidence="4">The sequence shown here is derived from an EMBL/GenBank/DDBJ whole genome shotgun (WGS) entry which is preliminary data.</text>
</comment>
<dbReference type="AlphaFoldDB" id="A0A0W0XQH3"/>
<sequence>MKIYLYYLFSIYICLISAGEASQVYQWTDKNGIVHFSDNPGETNNQNVNKDNIDSEKFKQRLKKKLPNGFCEIIYKNNQKEFLLIFNNMSVCVQQITEVYDECFDKSLRDNGNVIKHSQIDNFSSKLSNCFYDKYLAINLKSKNIYLQNEQVNIGYFSYKVTDSVWTKSLSNNQYLNKPPYGIYVKINILIRNNDNKAREIPEFILIGEDKKHYSISSDSLLINESVKPFESINPDLVKTAILIFDVPKKQQYYLLINDVDNQNKLILIGDF</sequence>
<protein>
    <submittedName>
        <fullName evidence="4">Telomeric repeat-binding factor 2</fullName>
    </submittedName>
</protein>
<dbReference type="OrthoDB" id="7068596at2"/>
<dbReference type="InterPro" id="IPR029051">
    <property type="entry name" value="DUF4352"/>
</dbReference>
<dbReference type="Pfam" id="PF11611">
    <property type="entry name" value="DUF4352"/>
    <property type="match status" value="1"/>
</dbReference>
<feature type="domain" description="DUF4124" evidence="3">
    <location>
        <begin position="14"/>
        <end position="51"/>
    </location>
</feature>
<dbReference type="STRING" id="458.Lrub_1845"/>
<dbReference type="EMBL" id="LNYT01000020">
    <property type="protein sequence ID" value="KTD46923.1"/>
    <property type="molecule type" value="Genomic_DNA"/>
</dbReference>
<keyword evidence="5" id="KW-1185">Reference proteome</keyword>
<feature type="domain" description="DUF4352" evidence="2">
    <location>
        <begin position="149"/>
        <end position="257"/>
    </location>
</feature>
<gene>
    <name evidence="4" type="ORF">Lrub_1845</name>
</gene>
<name>A0A0W0XQH3_9GAMM</name>
<evidence type="ECO:0000313" key="4">
    <source>
        <dbReference type="EMBL" id="KTD46923.1"/>
    </source>
</evidence>
<dbReference type="PATRIC" id="fig|458.5.peg.1922"/>
<dbReference type="InterPro" id="IPR025392">
    <property type="entry name" value="DUF4124"/>
</dbReference>
<evidence type="ECO:0000256" key="1">
    <source>
        <dbReference type="ARBA" id="ARBA00022729"/>
    </source>
</evidence>
<evidence type="ECO:0000313" key="5">
    <source>
        <dbReference type="Proteomes" id="UP000054608"/>
    </source>
</evidence>
<reference evidence="4 5" key="1">
    <citation type="submission" date="2015-11" db="EMBL/GenBank/DDBJ databases">
        <title>Genomic analysis of 38 Legionella species identifies large and diverse effector repertoires.</title>
        <authorList>
            <person name="Burstein D."/>
            <person name="Amaro F."/>
            <person name="Zusman T."/>
            <person name="Lifshitz Z."/>
            <person name="Cohen O."/>
            <person name="Gilbert J.A."/>
            <person name="Pupko T."/>
            <person name="Shuman H.A."/>
            <person name="Segal G."/>
        </authorList>
    </citation>
    <scope>NUCLEOTIDE SEQUENCE [LARGE SCALE GENOMIC DNA]</scope>
    <source>
        <strain evidence="4 5">WA-270A-C2</strain>
    </source>
</reference>
<keyword evidence="1" id="KW-0732">Signal</keyword>
<dbReference type="Pfam" id="PF13511">
    <property type="entry name" value="DUF4124"/>
    <property type="match status" value="1"/>
</dbReference>
<dbReference type="RefSeq" id="WP_058531854.1">
    <property type="nucleotide sequence ID" value="NZ_CAAAIN010000002.1"/>
</dbReference>